<dbReference type="OrthoDB" id="5181746at2"/>
<protein>
    <submittedName>
        <fullName evidence="2">Tetratricopeptide repeat protein</fullName>
    </submittedName>
</protein>
<dbReference type="SUPFAM" id="SSF52833">
    <property type="entry name" value="Thioredoxin-like"/>
    <property type="match status" value="1"/>
</dbReference>
<dbReference type="Gene3D" id="3.40.30.10">
    <property type="entry name" value="Glutaredoxin"/>
    <property type="match status" value="1"/>
</dbReference>
<accession>A0A7C8BU77</accession>
<dbReference type="Pfam" id="PF14561">
    <property type="entry name" value="TPR_20"/>
    <property type="match status" value="1"/>
</dbReference>
<evidence type="ECO:0000313" key="3">
    <source>
        <dbReference type="Proteomes" id="UP000481339"/>
    </source>
</evidence>
<proteinExistence type="predicted"/>
<evidence type="ECO:0000313" key="2">
    <source>
        <dbReference type="EMBL" id="KAB1632298.1"/>
    </source>
</evidence>
<dbReference type="AlphaFoldDB" id="A0A7C8BU77"/>
<dbReference type="InterPro" id="IPR036249">
    <property type="entry name" value="Thioredoxin-like_sf"/>
</dbReference>
<organism evidence="2 3">
    <name type="scientific">Pseudoclavibacter caeni</name>
    <dbReference type="NCBI Taxonomy" id="908846"/>
    <lineage>
        <taxon>Bacteria</taxon>
        <taxon>Bacillati</taxon>
        <taxon>Actinomycetota</taxon>
        <taxon>Actinomycetes</taxon>
        <taxon>Micrococcales</taxon>
        <taxon>Microbacteriaceae</taxon>
        <taxon>Pseudoclavibacter</taxon>
    </lineage>
</organism>
<sequence>MTESTQGQGRHLPVDMHGAVSLDQTSSSAGGAGRQAPDDAVRAALVVDLTEQNFAETIERSAHTPLLLALVSGTGQDDALVDTLTDLTVARRGRLLLAIADASRHPQIARALQARALPTTLAVIAGQPIPLFEGMPAAAQIEPVIDQVLQLAAQQGIIEVVDVPEEAPAEDAAPTLTPEQQAAQDALDQGRPAEAEQRFQRILDTTPKDAIAHHGLLLAQLVQRVEAHEAQADAADPVDRALAEADRLWLGGDAAASFDRLLRPELWGDPGRRGDLQARLIALFDLTGNGEPAVNAARTRMASLLF</sequence>
<dbReference type="Proteomes" id="UP000481339">
    <property type="component" value="Unassembled WGS sequence"/>
</dbReference>
<reference evidence="2 3" key="1">
    <citation type="submission" date="2019-09" db="EMBL/GenBank/DDBJ databases">
        <title>Phylogeny of genus Pseudoclavibacter and closely related genus.</title>
        <authorList>
            <person name="Li Y."/>
        </authorList>
    </citation>
    <scope>NUCLEOTIDE SEQUENCE [LARGE SCALE GENOMIC DNA]</scope>
    <source>
        <strain evidence="2 3">JCM 16921</strain>
    </source>
</reference>
<comment type="caution">
    <text evidence="2">The sequence shown here is derived from an EMBL/GenBank/DDBJ whole genome shotgun (WGS) entry which is preliminary data.</text>
</comment>
<dbReference type="RefSeq" id="WP_158036076.1">
    <property type="nucleotide sequence ID" value="NZ_BAAAZV010000017.1"/>
</dbReference>
<dbReference type="EMBL" id="WBKA01000003">
    <property type="protein sequence ID" value="KAB1632298.1"/>
    <property type="molecule type" value="Genomic_DNA"/>
</dbReference>
<keyword evidence="3" id="KW-1185">Reference proteome</keyword>
<feature type="region of interest" description="Disordered" evidence="1">
    <location>
        <begin position="167"/>
        <end position="195"/>
    </location>
</feature>
<name>A0A7C8BU77_9MICO</name>
<gene>
    <name evidence="2" type="ORF">F8O02_04585</name>
</gene>
<evidence type="ECO:0000256" key="1">
    <source>
        <dbReference type="SAM" id="MobiDB-lite"/>
    </source>
</evidence>